<dbReference type="PROSITE" id="PS51186">
    <property type="entry name" value="GNAT"/>
    <property type="match status" value="1"/>
</dbReference>
<dbReference type="InterPro" id="IPR016181">
    <property type="entry name" value="Acyl_CoA_acyltransferase"/>
</dbReference>
<dbReference type="AlphaFoldDB" id="A0A1W1XAV2"/>
<sequence>MIRNATKQDLSRILEIYNDAILNTTAIYSYKPHTLEDRIAWYEDKLASGCPLIVFEDNNVVAGFATFGSFRPWPAFKYSIEHSLYVHKDYRNKGIATTLMKELIAISNKMEYATMVAGIDSENITSISLHKKLGFTYSGTIKKAGYKFGRWLDLMFYQLDLTGPKKPVEE</sequence>
<organism evidence="6 7">
    <name type="scientific">Clostridium acidisoli DSM 12555</name>
    <dbReference type="NCBI Taxonomy" id="1121291"/>
    <lineage>
        <taxon>Bacteria</taxon>
        <taxon>Bacillati</taxon>
        <taxon>Bacillota</taxon>
        <taxon>Clostridia</taxon>
        <taxon>Eubacteriales</taxon>
        <taxon>Clostridiaceae</taxon>
        <taxon>Clostridium</taxon>
    </lineage>
</organism>
<evidence type="ECO:0000256" key="4">
    <source>
        <dbReference type="ARBA" id="ARBA00051334"/>
    </source>
</evidence>
<reference evidence="6 7" key="1">
    <citation type="submission" date="2017-04" db="EMBL/GenBank/DDBJ databases">
        <authorList>
            <person name="Afonso C.L."/>
            <person name="Miller P.J."/>
            <person name="Scott M.A."/>
            <person name="Spackman E."/>
            <person name="Goraichik I."/>
            <person name="Dimitrov K.M."/>
            <person name="Suarez D.L."/>
            <person name="Swayne D.E."/>
        </authorList>
    </citation>
    <scope>NUCLEOTIDE SEQUENCE [LARGE SCALE GENOMIC DNA]</scope>
    <source>
        <strain evidence="6 7">DSM 12555</strain>
    </source>
</reference>
<dbReference type="RefSeq" id="WP_084114634.1">
    <property type="nucleotide sequence ID" value="NZ_FWXH01000003.1"/>
</dbReference>
<name>A0A1W1XAV2_9CLOT</name>
<dbReference type="PANTHER" id="PTHR43072">
    <property type="entry name" value="N-ACETYLTRANSFERASE"/>
    <property type="match status" value="1"/>
</dbReference>
<evidence type="ECO:0000313" key="6">
    <source>
        <dbReference type="EMBL" id="SMC21066.1"/>
    </source>
</evidence>
<evidence type="ECO:0000313" key="7">
    <source>
        <dbReference type="Proteomes" id="UP000192468"/>
    </source>
</evidence>
<dbReference type="Pfam" id="PF00583">
    <property type="entry name" value="Acetyltransf_1"/>
    <property type="match status" value="1"/>
</dbReference>
<evidence type="ECO:0000256" key="3">
    <source>
        <dbReference type="ARBA" id="ARBA00050603"/>
    </source>
</evidence>
<comment type="catalytic activity">
    <reaction evidence="3">
        <text>L-methionine sulfoximine + acetyl-CoA = N-acetyl-L-methionine sulfoximine + CoA + H(+)</text>
        <dbReference type="Rhea" id="RHEA:47660"/>
        <dbReference type="ChEBI" id="CHEBI:15378"/>
        <dbReference type="ChEBI" id="CHEBI:57287"/>
        <dbReference type="ChEBI" id="CHEBI:57288"/>
        <dbReference type="ChEBI" id="CHEBI:87826"/>
        <dbReference type="ChEBI" id="CHEBI:87827"/>
    </reaction>
</comment>
<dbReference type="GO" id="GO:0016747">
    <property type="term" value="F:acyltransferase activity, transferring groups other than amino-acyl groups"/>
    <property type="evidence" value="ECO:0007669"/>
    <property type="project" value="InterPro"/>
</dbReference>
<dbReference type="InterPro" id="IPR000182">
    <property type="entry name" value="GNAT_dom"/>
</dbReference>
<keyword evidence="2" id="KW-0012">Acyltransferase</keyword>
<comment type="catalytic activity">
    <reaction evidence="4">
        <text>L-methionine sulfone + acetyl-CoA = N-acetyl-L-methionine sulfone + CoA + H(+)</text>
        <dbReference type="Rhea" id="RHEA:47656"/>
        <dbReference type="ChEBI" id="CHEBI:15378"/>
        <dbReference type="ChEBI" id="CHEBI:57287"/>
        <dbReference type="ChEBI" id="CHEBI:57288"/>
        <dbReference type="ChEBI" id="CHEBI:87824"/>
        <dbReference type="ChEBI" id="CHEBI:87825"/>
    </reaction>
</comment>
<keyword evidence="7" id="KW-1185">Reference proteome</keyword>
<dbReference type="FunFam" id="3.40.630.30:FF:000026">
    <property type="entry name" value="Phosphinothricin acetyltransferase"/>
    <property type="match status" value="1"/>
</dbReference>
<dbReference type="Proteomes" id="UP000192468">
    <property type="component" value="Unassembled WGS sequence"/>
</dbReference>
<protein>
    <submittedName>
        <fullName evidence="6">Phosphinothricin acetyltransferase</fullName>
    </submittedName>
</protein>
<feature type="domain" description="N-acetyltransferase" evidence="5">
    <location>
        <begin position="1"/>
        <end position="157"/>
    </location>
</feature>
<keyword evidence="1 6" id="KW-0808">Transferase</keyword>
<dbReference type="Gene3D" id="3.40.630.30">
    <property type="match status" value="1"/>
</dbReference>
<dbReference type="EMBL" id="FWXH01000003">
    <property type="protein sequence ID" value="SMC21066.1"/>
    <property type="molecule type" value="Genomic_DNA"/>
</dbReference>
<dbReference type="PANTHER" id="PTHR43072:SF23">
    <property type="entry name" value="UPF0039 PROTEIN C11D3.02C"/>
    <property type="match status" value="1"/>
</dbReference>
<evidence type="ECO:0000256" key="2">
    <source>
        <dbReference type="ARBA" id="ARBA00023315"/>
    </source>
</evidence>
<evidence type="ECO:0000256" key="1">
    <source>
        <dbReference type="ARBA" id="ARBA00022679"/>
    </source>
</evidence>
<gene>
    <name evidence="6" type="ORF">SAMN02745134_01182</name>
</gene>
<accession>A0A1W1XAV2</accession>
<dbReference type="SUPFAM" id="SSF55729">
    <property type="entry name" value="Acyl-CoA N-acyltransferases (Nat)"/>
    <property type="match status" value="1"/>
</dbReference>
<dbReference type="STRING" id="1121291.SAMN02745134_01182"/>
<proteinExistence type="predicted"/>
<dbReference type="OrthoDB" id="9798006at2"/>
<dbReference type="CDD" id="cd04301">
    <property type="entry name" value="NAT_SF"/>
    <property type="match status" value="1"/>
</dbReference>
<evidence type="ECO:0000259" key="5">
    <source>
        <dbReference type="PROSITE" id="PS51186"/>
    </source>
</evidence>